<comment type="caution">
    <text evidence="2">The sequence shown here is derived from an EMBL/GenBank/DDBJ whole genome shotgun (WGS) entry which is preliminary data.</text>
</comment>
<evidence type="ECO:0000256" key="1">
    <source>
        <dbReference type="SAM" id="MobiDB-lite"/>
    </source>
</evidence>
<proteinExistence type="predicted"/>
<dbReference type="Proteomes" id="UP000032279">
    <property type="component" value="Unassembled WGS sequence"/>
</dbReference>
<accession>A0A0D1A8V0</accession>
<reference evidence="2 3" key="1">
    <citation type="submission" date="2013-08" db="EMBL/GenBank/DDBJ databases">
        <title>Lactobacillus wasatchii sp. WDC04, a late gas producing bacteria isolated from aged chedder cheese.</title>
        <authorList>
            <person name="Oberg C.J."/>
            <person name="Culumber M."/>
            <person name="McMahon D.J."/>
            <person name="Broadbent J.R."/>
            <person name="Oberg T.S."/>
            <person name="Ortaki F."/>
        </authorList>
    </citation>
    <scope>NUCLEOTIDE SEQUENCE [LARGE SCALE GENOMIC DNA]</scope>
    <source>
        <strain evidence="2 3">WDC04</strain>
    </source>
</reference>
<sequence length="44" mass="4907">MDFLYALISLLTPLQSSVAIVPQSKSNMPDKMIKNPQKSSSQLR</sequence>
<dbReference type="EMBL" id="AWTT01000002">
    <property type="protein sequence ID" value="KIS04255.1"/>
    <property type="molecule type" value="Genomic_DNA"/>
</dbReference>
<name>A0A0D1A8V0_9LACO</name>
<evidence type="ECO:0000313" key="2">
    <source>
        <dbReference type="EMBL" id="KIS04255.1"/>
    </source>
</evidence>
<gene>
    <name evidence="2" type="ORF">WDC_0186</name>
</gene>
<keyword evidence="3" id="KW-1185">Reference proteome</keyword>
<dbReference type="AlphaFoldDB" id="A0A0D1A8V0"/>
<organism evidence="2 3">
    <name type="scientific">Paucilactobacillus wasatchensis</name>
    <dbReference type="NCBI Taxonomy" id="1335616"/>
    <lineage>
        <taxon>Bacteria</taxon>
        <taxon>Bacillati</taxon>
        <taxon>Bacillota</taxon>
        <taxon>Bacilli</taxon>
        <taxon>Lactobacillales</taxon>
        <taxon>Lactobacillaceae</taxon>
        <taxon>Paucilactobacillus</taxon>
    </lineage>
</organism>
<protein>
    <submittedName>
        <fullName evidence="2">Uncharacterized protein</fullName>
    </submittedName>
</protein>
<feature type="region of interest" description="Disordered" evidence="1">
    <location>
        <begin position="25"/>
        <end position="44"/>
    </location>
</feature>
<evidence type="ECO:0000313" key="3">
    <source>
        <dbReference type="Proteomes" id="UP000032279"/>
    </source>
</evidence>